<dbReference type="OrthoDB" id="3268930at2"/>
<dbReference type="PANTHER" id="PTHR34580:SF1">
    <property type="entry name" value="PROTEIN PAFC"/>
    <property type="match status" value="1"/>
</dbReference>
<dbReference type="InterPro" id="IPR026881">
    <property type="entry name" value="WYL_dom"/>
</dbReference>
<feature type="domain" description="WYL" evidence="2">
    <location>
        <begin position="495"/>
        <end position="564"/>
    </location>
</feature>
<dbReference type="EMBL" id="PVZC01000010">
    <property type="protein sequence ID" value="PRX92342.1"/>
    <property type="molecule type" value="Genomic_DNA"/>
</dbReference>
<dbReference type="PROSITE" id="PS52050">
    <property type="entry name" value="WYL"/>
    <property type="match status" value="2"/>
</dbReference>
<reference evidence="5 6" key="1">
    <citation type="submission" date="2018-03" db="EMBL/GenBank/DDBJ databases">
        <title>Genomic Encyclopedia of Archaeal and Bacterial Type Strains, Phase II (KMG-II): from individual species to whole genera.</title>
        <authorList>
            <person name="Goeker M."/>
        </authorList>
    </citation>
    <scope>NUCLEOTIDE SEQUENCE [LARGE SCALE GENOMIC DNA]</scope>
    <source>
        <strain evidence="5 6">DSM 45601</strain>
    </source>
</reference>
<dbReference type="InterPro" id="IPR051534">
    <property type="entry name" value="CBASS_pafABC_assoc_protein"/>
</dbReference>
<evidence type="ECO:0000259" key="4">
    <source>
        <dbReference type="Pfam" id="PF25583"/>
    </source>
</evidence>
<dbReference type="Pfam" id="PF19187">
    <property type="entry name" value="HTH_PafC"/>
    <property type="match status" value="1"/>
</dbReference>
<sequence length="684" mass="75191">MASGDKTERLLNLVFCLLSTRRFLSAEQIREIVPGYPASDSAETFKRKFERDKADLRAIGIQLEYGSHDPWADDTEKGYRISRSGYELPPIELEPDEAAVLGLAARAWQHAALGRAASGALLKLRAAGVLVDDTPVAGIMPVLDTDEPTFPQLWQAVRERRPVTFDYLAPGRTAPQRRALEPWGVVHRLGRWYVVGHDRDRGAPRVFRLGRIVGEVRPAGRADSVRVPEGVDVRELVRDTERERARVARLRLRDGSGWEIRRQSAVVAEGRDGWDEVDFPYASDSWLAGYVASFADNAEVVGPESARRAVAEHLRAIAAGGAGPSEEPAVREAVRKALAEPEAEQAAEARPRQAVTAEQRLARLLTMVPYVLDRQGVSLRDLGETFQVSEKELIKDLNLLWMCGLPGHTPGDLVEVSWEGGQVMIGNADTIAAPLRLAADEAAALLVALQMLADIPEVSDHGALDRIRAKLRAAAGVEAGELAAMVEVRVAAPAEALAPVQRALREGRALHLTYHVPSRDELTERDVDPIVLSLRDGHTYLQGWCRSASDVRLFRLDRMAGVRVLDEPARVPAHARRLDLSHGALQTSPGDEIALLELRPEGGWVLEEYDCAVVAELGEGRSLVRVRTPDRRWVRRLALRLGARARVHHPGQLAKEVRADAERALARYEPDTGAPPDRPVPAVG</sequence>
<dbReference type="Pfam" id="PF25583">
    <property type="entry name" value="WCX"/>
    <property type="match status" value="2"/>
</dbReference>
<feature type="domain" description="WCX" evidence="4">
    <location>
        <begin position="247"/>
        <end position="318"/>
    </location>
</feature>
<dbReference type="RefSeq" id="WP_106252515.1">
    <property type="nucleotide sequence ID" value="NZ_PVZC01000010.1"/>
</dbReference>
<evidence type="ECO:0000313" key="6">
    <source>
        <dbReference type="Proteomes" id="UP000237846"/>
    </source>
</evidence>
<feature type="region of interest" description="Disordered" evidence="1">
    <location>
        <begin position="664"/>
        <end position="684"/>
    </location>
</feature>
<feature type="domain" description="WYL" evidence="2">
    <location>
        <begin position="149"/>
        <end position="212"/>
    </location>
</feature>
<feature type="domain" description="PafC HTH" evidence="3">
    <location>
        <begin position="359"/>
        <end position="473"/>
    </location>
</feature>
<keyword evidence="6" id="KW-1185">Reference proteome</keyword>
<name>A0A2T0PTW6_9ACTN</name>
<feature type="domain" description="WCX" evidence="4">
    <location>
        <begin position="596"/>
        <end position="665"/>
    </location>
</feature>
<dbReference type="Proteomes" id="UP000237846">
    <property type="component" value="Unassembled WGS sequence"/>
</dbReference>
<evidence type="ECO:0000259" key="2">
    <source>
        <dbReference type="Pfam" id="PF13280"/>
    </source>
</evidence>
<dbReference type="Pfam" id="PF13280">
    <property type="entry name" value="WYL"/>
    <property type="match status" value="2"/>
</dbReference>
<evidence type="ECO:0000256" key="1">
    <source>
        <dbReference type="SAM" id="MobiDB-lite"/>
    </source>
</evidence>
<dbReference type="InterPro" id="IPR057727">
    <property type="entry name" value="WCX_dom"/>
</dbReference>
<organism evidence="5 6">
    <name type="scientific">Allonocardiopsis opalescens</name>
    <dbReference type="NCBI Taxonomy" id="1144618"/>
    <lineage>
        <taxon>Bacteria</taxon>
        <taxon>Bacillati</taxon>
        <taxon>Actinomycetota</taxon>
        <taxon>Actinomycetes</taxon>
        <taxon>Streptosporangiales</taxon>
        <taxon>Allonocardiopsis</taxon>
    </lineage>
</organism>
<protein>
    <submittedName>
        <fullName evidence="5">Transcriptional regulator</fullName>
    </submittedName>
</protein>
<proteinExistence type="predicted"/>
<dbReference type="AlphaFoldDB" id="A0A2T0PTW6"/>
<dbReference type="PANTHER" id="PTHR34580">
    <property type="match status" value="1"/>
</dbReference>
<gene>
    <name evidence="5" type="ORF">CLV72_110102</name>
</gene>
<evidence type="ECO:0000313" key="5">
    <source>
        <dbReference type="EMBL" id="PRX92342.1"/>
    </source>
</evidence>
<evidence type="ECO:0000259" key="3">
    <source>
        <dbReference type="Pfam" id="PF19187"/>
    </source>
</evidence>
<accession>A0A2T0PTW6</accession>
<dbReference type="InterPro" id="IPR043839">
    <property type="entry name" value="PafC_HTH"/>
</dbReference>
<comment type="caution">
    <text evidence="5">The sequence shown here is derived from an EMBL/GenBank/DDBJ whole genome shotgun (WGS) entry which is preliminary data.</text>
</comment>